<evidence type="ECO:0000313" key="7">
    <source>
        <dbReference type="Proteomes" id="UP000831786"/>
    </source>
</evidence>
<feature type="region of interest" description="Disordered" evidence="4">
    <location>
        <begin position="306"/>
        <end position="354"/>
    </location>
</feature>
<protein>
    <submittedName>
        <fullName evidence="6">Site-specific integrase</fullName>
    </submittedName>
</protein>
<dbReference type="PANTHER" id="PTHR30349">
    <property type="entry name" value="PHAGE INTEGRASE-RELATED"/>
    <property type="match status" value="1"/>
</dbReference>
<dbReference type="InterPro" id="IPR010998">
    <property type="entry name" value="Integrase_recombinase_N"/>
</dbReference>
<dbReference type="RefSeq" id="WP_244729666.1">
    <property type="nucleotide sequence ID" value="NZ_CP095045.1"/>
</dbReference>
<dbReference type="PANTHER" id="PTHR30349:SF64">
    <property type="entry name" value="PROPHAGE INTEGRASE INTD-RELATED"/>
    <property type="match status" value="1"/>
</dbReference>
<feature type="domain" description="Tyr recombinase" evidence="5">
    <location>
        <begin position="132"/>
        <end position="320"/>
    </location>
</feature>
<comment type="similarity">
    <text evidence="1">Belongs to the 'phage' integrase family.</text>
</comment>
<keyword evidence="7" id="KW-1185">Reference proteome</keyword>
<keyword evidence="2" id="KW-0238">DNA-binding</keyword>
<dbReference type="Pfam" id="PF00589">
    <property type="entry name" value="Phage_integrase"/>
    <property type="match status" value="1"/>
</dbReference>
<dbReference type="InterPro" id="IPR011010">
    <property type="entry name" value="DNA_brk_join_enz"/>
</dbReference>
<proteinExistence type="inferred from homology"/>
<evidence type="ECO:0000313" key="6">
    <source>
        <dbReference type="EMBL" id="UOQ58597.1"/>
    </source>
</evidence>
<name>A0ABY4FQP3_9MICO</name>
<evidence type="ECO:0000256" key="1">
    <source>
        <dbReference type="ARBA" id="ARBA00008857"/>
    </source>
</evidence>
<organism evidence="6 7">
    <name type="scientific">Leucobacter allii</name>
    <dbReference type="NCBI Taxonomy" id="2932247"/>
    <lineage>
        <taxon>Bacteria</taxon>
        <taxon>Bacillati</taxon>
        <taxon>Actinomycetota</taxon>
        <taxon>Actinomycetes</taxon>
        <taxon>Micrococcales</taxon>
        <taxon>Microbacteriaceae</taxon>
        <taxon>Leucobacter</taxon>
    </lineage>
</organism>
<evidence type="ECO:0000256" key="3">
    <source>
        <dbReference type="ARBA" id="ARBA00023172"/>
    </source>
</evidence>
<accession>A0ABY4FQP3</accession>
<dbReference type="Gene3D" id="1.10.150.130">
    <property type="match status" value="1"/>
</dbReference>
<sequence>MRETDAQRKAHALEDESRELGWRDPKAAARTWREWCPEWLRGFYAEDSSDSTTESLIRVHIMPKWGDVRLIDIDRHEIKAWAKEMQVEAGIAATSAKRVINAFSSSLTAAVDVGILSHNPCAKLNLGIPDNPSERTYTQKEQHRLFSELPSVLDQALVAILLGTGCRLGEALALEARHFNVQHSTVRFRQTWDSHNRKLKTYTKGKKRRTVPIDNWLLDLIKPLLKARPEGYLFRSRGGVPLDVANWRKRVWNKCSDEIGLNSAGKERGSIHTLRHTYATEQLEAGLSLAEIADLLGHSSITTTERYAHRRSKVGKKALGTIRDPRRAPKPKKRQKPRETRELPSNVIAFPGGR</sequence>
<dbReference type="InterPro" id="IPR050090">
    <property type="entry name" value="Tyrosine_recombinase_XerCD"/>
</dbReference>
<keyword evidence="3" id="KW-0233">DNA recombination</keyword>
<evidence type="ECO:0000259" key="5">
    <source>
        <dbReference type="PROSITE" id="PS51898"/>
    </source>
</evidence>
<dbReference type="InterPro" id="IPR013762">
    <property type="entry name" value="Integrase-like_cat_sf"/>
</dbReference>
<dbReference type="Gene3D" id="1.10.443.10">
    <property type="entry name" value="Intergrase catalytic core"/>
    <property type="match status" value="1"/>
</dbReference>
<reference evidence="6 7" key="1">
    <citation type="submission" date="2022-04" db="EMBL/GenBank/DDBJ databases">
        <title>Leucobacter sp. isolated from rhizosphere of garlic.</title>
        <authorList>
            <person name="Won M."/>
            <person name="Lee C.-M."/>
            <person name="Woen H.-Y."/>
            <person name="Kwon S.-W."/>
        </authorList>
    </citation>
    <scope>NUCLEOTIDE SEQUENCE [LARGE SCALE GENOMIC DNA]</scope>
    <source>
        <strain evidence="6 7">H21R-40</strain>
    </source>
</reference>
<dbReference type="InterPro" id="IPR002104">
    <property type="entry name" value="Integrase_catalytic"/>
</dbReference>
<dbReference type="Proteomes" id="UP000831786">
    <property type="component" value="Chromosome"/>
</dbReference>
<dbReference type="CDD" id="cd00397">
    <property type="entry name" value="DNA_BRE_C"/>
    <property type="match status" value="1"/>
</dbReference>
<dbReference type="EMBL" id="CP095045">
    <property type="protein sequence ID" value="UOQ58597.1"/>
    <property type="molecule type" value="Genomic_DNA"/>
</dbReference>
<dbReference type="SUPFAM" id="SSF56349">
    <property type="entry name" value="DNA breaking-rejoining enzymes"/>
    <property type="match status" value="1"/>
</dbReference>
<evidence type="ECO:0000256" key="4">
    <source>
        <dbReference type="SAM" id="MobiDB-lite"/>
    </source>
</evidence>
<dbReference type="PROSITE" id="PS51898">
    <property type="entry name" value="TYR_RECOMBINASE"/>
    <property type="match status" value="1"/>
</dbReference>
<evidence type="ECO:0000256" key="2">
    <source>
        <dbReference type="ARBA" id="ARBA00023125"/>
    </source>
</evidence>
<gene>
    <name evidence="6" type="ORF">MUN78_07165</name>
</gene>